<dbReference type="InterPro" id="IPR012337">
    <property type="entry name" value="RNaseH-like_sf"/>
</dbReference>
<dbReference type="SUPFAM" id="SSF53098">
    <property type="entry name" value="Ribonuclease H-like"/>
    <property type="match status" value="1"/>
</dbReference>
<evidence type="ECO:0000313" key="2">
    <source>
        <dbReference type="Proteomes" id="UP000478052"/>
    </source>
</evidence>
<dbReference type="EMBL" id="VUJU01006679">
    <property type="protein sequence ID" value="KAF0747890.1"/>
    <property type="molecule type" value="Genomic_DNA"/>
</dbReference>
<keyword evidence="2" id="KW-1185">Reference proteome</keyword>
<comment type="caution">
    <text evidence="1">The sequence shown here is derived from an EMBL/GenBank/DDBJ whole genome shotgun (WGS) entry which is preliminary data.</text>
</comment>
<dbReference type="Proteomes" id="UP000478052">
    <property type="component" value="Unassembled WGS sequence"/>
</dbReference>
<sequence>MVHVTCVAHGVHRVAEEIRGRFSNVDKLIVKVKQIFLKCPARVLFSKIKLQQYHYPPPSQPIITRWRTWVIAVSYYCEYFKEIKNIILELDPDDAISIKETQQILDDPSLETNLVFIHANYGYLPNTIKKLETQGLPLATSIEIVRNVCEKLSSLSGITSKLINDKFKNVLDKNKGFEVLQEVSNILSGDKIGANKLPEDLSIQESIYFKYAPITSVDVERSFSIYKNLLSSNRRSFGFENLKKSFIVQCNHF</sequence>
<name>A0A6G0Y2I5_APHCR</name>
<dbReference type="AlphaFoldDB" id="A0A6G0Y2I5"/>
<accession>A0A6G0Y2I5</accession>
<organism evidence="1 2">
    <name type="scientific">Aphis craccivora</name>
    <name type="common">Cowpea aphid</name>
    <dbReference type="NCBI Taxonomy" id="307492"/>
    <lineage>
        <taxon>Eukaryota</taxon>
        <taxon>Metazoa</taxon>
        <taxon>Ecdysozoa</taxon>
        <taxon>Arthropoda</taxon>
        <taxon>Hexapoda</taxon>
        <taxon>Insecta</taxon>
        <taxon>Pterygota</taxon>
        <taxon>Neoptera</taxon>
        <taxon>Paraneoptera</taxon>
        <taxon>Hemiptera</taxon>
        <taxon>Sternorrhyncha</taxon>
        <taxon>Aphidomorpha</taxon>
        <taxon>Aphidoidea</taxon>
        <taxon>Aphididae</taxon>
        <taxon>Aphidini</taxon>
        <taxon>Aphis</taxon>
        <taxon>Aphis</taxon>
    </lineage>
</organism>
<protein>
    <submittedName>
        <fullName evidence="1">DUF659 domain-containing protein</fullName>
    </submittedName>
</protein>
<proteinExistence type="predicted"/>
<gene>
    <name evidence="1" type="ORF">FWK35_00022875</name>
</gene>
<dbReference type="OrthoDB" id="6625366at2759"/>
<reference evidence="1 2" key="1">
    <citation type="submission" date="2019-08" db="EMBL/GenBank/DDBJ databases">
        <title>Whole genome of Aphis craccivora.</title>
        <authorList>
            <person name="Voronova N.V."/>
            <person name="Shulinski R.S."/>
            <person name="Bandarenka Y.V."/>
            <person name="Zhorov D.G."/>
            <person name="Warner D."/>
        </authorList>
    </citation>
    <scope>NUCLEOTIDE SEQUENCE [LARGE SCALE GENOMIC DNA]</scope>
    <source>
        <strain evidence="1">180601</strain>
        <tissue evidence="1">Whole Body</tissue>
    </source>
</reference>
<evidence type="ECO:0000313" key="1">
    <source>
        <dbReference type="EMBL" id="KAF0747890.1"/>
    </source>
</evidence>